<dbReference type="Proteomes" id="UP000558488">
    <property type="component" value="Unassembled WGS sequence"/>
</dbReference>
<evidence type="ECO:0000313" key="2">
    <source>
        <dbReference type="Proteomes" id="UP000558488"/>
    </source>
</evidence>
<proteinExistence type="predicted"/>
<organism evidence="1 2">
    <name type="scientific">Pipistrellus kuhlii</name>
    <name type="common">Kuhl's pipistrelle</name>
    <dbReference type="NCBI Taxonomy" id="59472"/>
    <lineage>
        <taxon>Eukaryota</taxon>
        <taxon>Metazoa</taxon>
        <taxon>Chordata</taxon>
        <taxon>Craniata</taxon>
        <taxon>Vertebrata</taxon>
        <taxon>Euteleostomi</taxon>
        <taxon>Mammalia</taxon>
        <taxon>Eutheria</taxon>
        <taxon>Laurasiatheria</taxon>
        <taxon>Chiroptera</taxon>
        <taxon>Yangochiroptera</taxon>
        <taxon>Vespertilionidae</taxon>
        <taxon>Pipistrellus</taxon>
    </lineage>
</organism>
<dbReference type="EMBL" id="JACAGB010000130">
    <property type="protein sequence ID" value="KAF6268078.1"/>
    <property type="molecule type" value="Genomic_DNA"/>
</dbReference>
<dbReference type="AlphaFoldDB" id="A0A7J7QVZ5"/>
<reference evidence="1 2" key="1">
    <citation type="journal article" date="2020" name="Nature">
        <title>Six reference-quality genomes reveal evolution of bat adaptations.</title>
        <authorList>
            <person name="Jebb D."/>
            <person name="Huang Z."/>
            <person name="Pippel M."/>
            <person name="Hughes G.M."/>
            <person name="Lavrichenko K."/>
            <person name="Devanna P."/>
            <person name="Winkler S."/>
            <person name="Jermiin L.S."/>
            <person name="Skirmuntt E.C."/>
            <person name="Katzourakis A."/>
            <person name="Burkitt-Gray L."/>
            <person name="Ray D.A."/>
            <person name="Sullivan K.A.M."/>
            <person name="Roscito J.G."/>
            <person name="Kirilenko B.M."/>
            <person name="Davalos L.M."/>
            <person name="Corthals A.P."/>
            <person name="Power M.L."/>
            <person name="Jones G."/>
            <person name="Ransome R.D."/>
            <person name="Dechmann D.K.N."/>
            <person name="Locatelli A.G."/>
            <person name="Puechmaille S.J."/>
            <person name="Fedrigo O."/>
            <person name="Jarvis E.D."/>
            <person name="Hiller M."/>
            <person name="Vernes S.C."/>
            <person name="Myers E.W."/>
            <person name="Teeling E.C."/>
        </authorList>
    </citation>
    <scope>NUCLEOTIDE SEQUENCE [LARGE SCALE GENOMIC DNA]</scope>
    <source>
        <strain evidence="1">MPipKuh1</strain>
        <tissue evidence="1">Flight muscle</tissue>
    </source>
</reference>
<sequence length="187" mass="19553">MDTSQPIFSSSPEGHCFCVLLPGGQTVSAPGEGSLSWLRTRLCSPAPGRRLGVMEEKEPSVACGSRDGLQEAGLPSVAPSPAPALGESVRPLLWLGSVLGSVYGRLQAVLVRGRRRPGPQVSSLRAARGQAGAGVLTTRTHRCCSEGTGPLVCVFCPAVLVFTSSAASEQVCEGQRPWPLLLTCWLS</sequence>
<accession>A0A7J7QVZ5</accession>
<comment type="caution">
    <text evidence="1">The sequence shown here is derived from an EMBL/GenBank/DDBJ whole genome shotgun (WGS) entry which is preliminary data.</text>
</comment>
<evidence type="ECO:0000313" key="1">
    <source>
        <dbReference type="EMBL" id="KAF6268078.1"/>
    </source>
</evidence>
<name>A0A7J7QVZ5_PIPKU</name>
<protein>
    <submittedName>
        <fullName evidence="1">Uncharacterized protein</fullName>
    </submittedName>
</protein>
<keyword evidence="2" id="KW-1185">Reference proteome</keyword>
<gene>
    <name evidence="1" type="ORF">mPipKuh1_008332</name>
</gene>